<dbReference type="Proteomes" id="UP000326354">
    <property type="component" value="Chromosome"/>
</dbReference>
<evidence type="ECO:0000259" key="9">
    <source>
        <dbReference type="PROSITE" id="PS50011"/>
    </source>
</evidence>
<feature type="transmembrane region" description="Helical" evidence="8">
    <location>
        <begin position="289"/>
        <end position="308"/>
    </location>
</feature>
<keyword evidence="3" id="KW-0808">Transferase</keyword>
<dbReference type="FunFam" id="1.10.510.10:FF:000021">
    <property type="entry name" value="Serine/threonine protein kinase"/>
    <property type="match status" value="1"/>
</dbReference>
<feature type="binding site" evidence="7">
    <location>
        <position position="36"/>
    </location>
    <ligand>
        <name>ATP</name>
        <dbReference type="ChEBI" id="CHEBI:30616"/>
    </ligand>
</feature>
<dbReference type="KEGG" id="uam:UABAM_03776"/>
<dbReference type="EC" id="2.7.11.1" evidence="1"/>
<evidence type="ECO:0000256" key="4">
    <source>
        <dbReference type="ARBA" id="ARBA00022741"/>
    </source>
</evidence>
<accession>A0A5S9IP11</accession>
<dbReference type="AlphaFoldDB" id="A0A5S9IP11"/>
<dbReference type="PANTHER" id="PTHR43289">
    <property type="entry name" value="MITOGEN-ACTIVATED PROTEIN KINASE KINASE KINASE 20-RELATED"/>
    <property type="match status" value="1"/>
</dbReference>
<evidence type="ECO:0000256" key="1">
    <source>
        <dbReference type="ARBA" id="ARBA00012513"/>
    </source>
</evidence>
<dbReference type="InterPro" id="IPR000719">
    <property type="entry name" value="Prot_kinase_dom"/>
</dbReference>
<gene>
    <name evidence="10" type="ORF">UABAM_03776</name>
</gene>
<evidence type="ECO:0000256" key="2">
    <source>
        <dbReference type="ARBA" id="ARBA00022527"/>
    </source>
</evidence>
<dbReference type="InterPro" id="IPR008271">
    <property type="entry name" value="Ser/Thr_kinase_AS"/>
</dbReference>
<dbReference type="Gene3D" id="3.30.200.20">
    <property type="entry name" value="Phosphorylase Kinase, domain 1"/>
    <property type="match status" value="1"/>
</dbReference>
<dbReference type="SUPFAM" id="SSF50998">
    <property type="entry name" value="Quinoprotein alcohol dehydrogenase-like"/>
    <property type="match status" value="1"/>
</dbReference>
<dbReference type="PROSITE" id="PS00108">
    <property type="entry name" value="PROTEIN_KINASE_ST"/>
    <property type="match status" value="1"/>
</dbReference>
<dbReference type="GO" id="GO:0005524">
    <property type="term" value="F:ATP binding"/>
    <property type="evidence" value="ECO:0007669"/>
    <property type="project" value="UniProtKB-UniRule"/>
</dbReference>
<dbReference type="SUPFAM" id="SSF56112">
    <property type="entry name" value="Protein kinase-like (PK-like)"/>
    <property type="match status" value="1"/>
</dbReference>
<proteinExistence type="predicted"/>
<dbReference type="InterPro" id="IPR015943">
    <property type="entry name" value="WD40/YVTN_repeat-like_dom_sf"/>
</dbReference>
<keyword evidence="2" id="KW-0723">Serine/threonine-protein kinase</keyword>
<evidence type="ECO:0000256" key="8">
    <source>
        <dbReference type="SAM" id="Phobius"/>
    </source>
</evidence>
<dbReference type="InterPro" id="IPR002372">
    <property type="entry name" value="PQQ_rpt_dom"/>
</dbReference>
<dbReference type="PROSITE" id="PS50011">
    <property type="entry name" value="PROTEIN_KINASE_DOM"/>
    <property type="match status" value="1"/>
</dbReference>
<dbReference type="Pfam" id="PF13360">
    <property type="entry name" value="PQQ_2"/>
    <property type="match status" value="3"/>
</dbReference>
<dbReference type="InterPro" id="IPR011009">
    <property type="entry name" value="Kinase-like_dom_sf"/>
</dbReference>
<protein>
    <recommendedName>
        <fullName evidence="1">non-specific serine/threonine protein kinase</fullName>
        <ecNumber evidence="1">2.7.11.1</ecNumber>
    </recommendedName>
</protein>
<evidence type="ECO:0000313" key="10">
    <source>
        <dbReference type="EMBL" id="BBM85409.1"/>
    </source>
</evidence>
<keyword evidence="8" id="KW-0472">Membrane</keyword>
<organism evidence="10 11">
    <name type="scientific">Uabimicrobium amorphum</name>
    <dbReference type="NCBI Taxonomy" id="2596890"/>
    <lineage>
        <taxon>Bacteria</taxon>
        <taxon>Pseudomonadati</taxon>
        <taxon>Planctomycetota</taxon>
        <taxon>Candidatus Uabimicrobiia</taxon>
        <taxon>Candidatus Uabimicrobiales</taxon>
        <taxon>Candidatus Uabimicrobiaceae</taxon>
        <taxon>Candidatus Uabimicrobium</taxon>
    </lineage>
</organism>
<dbReference type="RefSeq" id="WP_173013410.1">
    <property type="nucleotide sequence ID" value="NZ_AP019860.1"/>
</dbReference>
<evidence type="ECO:0000256" key="3">
    <source>
        <dbReference type="ARBA" id="ARBA00022679"/>
    </source>
</evidence>
<name>A0A5S9IP11_UABAM</name>
<dbReference type="Pfam" id="PF00069">
    <property type="entry name" value="Pkinase"/>
    <property type="match status" value="1"/>
</dbReference>
<dbReference type="EMBL" id="AP019860">
    <property type="protein sequence ID" value="BBM85409.1"/>
    <property type="molecule type" value="Genomic_DNA"/>
</dbReference>
<dbReference type="Gene3D" id="1.10.510.10">
    <property type="entry name" value="Transferase(Phosphotransferase) domain 1"/>
    <property type="match status" value="1"/>
</dbReference>
<dbReference type="InterPro" id="IPR018391">
    <property type="entry name" value="PQQ_b-propeller_rpt"/>
</dbReference>
<keyword evidence="6 7" id="KW-0067">ATP-binding</keyword>
<evidence type="ECO:0000256" key="5">
    <source>
        <dbReference type="ARBA" id="ARBA00022777"/>
    </source>
</evidence>
<feature type="domain" description="Protein kinase" evidence="9">
    <location>
        <begin position="7"/>
        <end position="264"/>
    </location>
</feature>
<reference evidence="10 11" key="1">
    <citation type="submission" date="2019-08" db="EMBL/GenBank/DDBJ databases">
        <title>Complete genome sequence of Candidatus Uab amorphum.</title>
        <authorList>
            <person name="Shiratori T."/>
            <person name="Suzuki S."/>
            <person name="Kakizawa Y."/>
            <person name="Ishida K."/>
        </authorList>
    </citation>
    <scope>NUCLEOTIDE SEQUENCE [LARGE SCALE GENOMIC DNA]</scope>
    <source>
        <strain evidence="10 11">SRT547</strain>
    </source>
</reference>
<evidence type="ECO:0000313" key="11">
    <source>
        <dbReference type="Proteomes" id="UP000326354"/>
    </source>
</evidence>
<dbReference type="CDD" id="cd14014">
    <property type="entry name" value="STKc_PknB_like"/>
    <property type="match status" value="1"/>
</dbReference>
<evidence type="ECO:0000256" key="7">
    <source>
        <dbReference type="PROSITE-ProRule" id="PRU10141"/>
    </source>
</evidence>
<keyword evidence="4 7" id="KW-0547">Nucleotide-binding</keyword>
<keyword evidence="5 10" id="KW-0418">Kinase</keyword>
<dbReference type="InterPro" id="IPR011047">
    <property type="entry name" value="Quinoprotein_ADH-like_sf"/>
</dbReference>
<keyword evidence="8" id="KW-1133">Transmembrane helix</keyword>
<sequence length="757" mass="87112">MKIVGHYRLISEIGQGSMGRVFLAEDMRDSRQVALKAMLGETNSLQEKRFLREVQAMSRLSHPNIIQIYEVNKENNRYYFTMPYIEGEMLSELIAMKRLTTSRIIEITTKIARAIHYAHENDLLHRDLKPSNIMVNKQGEPIVMDFGLAKQFRDTTKLSQTGEILGTPAYMSPEQARSNQKIDGQTDVYSLGICFYEMLTGRVPFSGTKWQILAQLIHKKPAPPRQLNPQIHETLELICLKAIEKQKHLRFATAEEFAEELQRFGEGKSSHIKKRFAASFIAWMGKYHLPVMGALLIFVTIVCFILFYERVSQNPNHGQQMYKITFSESGDLPSKKDSLTIHGKAKPGSSLHRIFVNGREYTLENQQQFTKEVPILYGKKTVEVITLSRDHRWSRFTCEITRHAPQNQAFIFGDMTNNRRVHSQNVRQLQPERKFELGRYESAGAAVVCEDILYFALRRGGLQAWKTNDGTELWTFSTNHEVRATPAVMNGRVYFSDYQKLYCLDMYSGVEQWHFEINSPSRSIMVDEETVFVGCRNGKFFAIAIDGGMLRWKKDVVPKDSKPHRGRRSPYDFRGNSALYKDMVIATCSNKMVYCWKKNTGREVWAFRSESGVRTAPVVVGRTIYFGSNSGRMYGIDVGNKQQKWQFKVRNGVETTPLIYKNTIYFGCEGGYVYAVDLQRLKLKWEQKVDSEIASPVIVGDRLYCGSKLGELYAFDLSNGNIVYQQKCVDEIDRAPFVYQNKMFVTGEEILKTFILK</sequence>
<keyword evidence="11" id="KW-1185">Reference proteome</keyword>
<evidence type="ECO:0000256" key="6">
    <source>
        <dbReference type="ARBA" id="ARBA00022840"/>
    </source>
</evidence>
<dbReference type="GO" id="GO:0004674">
    <property type="term" value="F:protein serine/threonine kinase activity"/>
    <property type="evidence" value="ECO:0007669"/>
    <property type="project" value="UniProtKB-KW"/>
</dbReference>
<dbReference type="SMART" id="SM00220">
    <property type="entry name" value="S_TKc"/>
    <property type="match status" value="1"/>
</dbReference>
<dbReference type="SMART" id="SM00564">
    <property type="entry name" value="PQQ"/>
    <property type="match status" value="7"/>
</dbReference>
<dbReference type="PROSITE" id="PS00107">
    <property type="entry name" value="PROTEIN_KINASE_ATP"/>
    <property type="match status" value="1"/>
</dbReference>
<dbReference type="InterPro" id="IPR017441">
    <property type="entry name" value="Protein_kinase_ATP_BS"/>
</dbReference>
<dbReference type="Gene3D" id="2.130.10.10">
    <property type="entry name" value="YVTN repeat-like/Quinoprotein amine dehydrogenase"/>
    <property type="match status" value="2"/>
</dbReference>
<keyword evidence="8" id="KW-0812">Transmembrane</keyword>
<dbReference type="PANTHER" id="PTHR43289:SF34">
    <property type="entry name" value="SERINE_THREONINE-PROTEIN KINASE YBDM-RELATED"/>
    <property type="match status" value="1"/>
</dbReference>